<keyword evidence="2" id="KW-0479">Metal-binding</keyword>
<dbReference type="CDD" id="cd12148">
    <property type="entry name" value="fungal_TF_MHR"/>
    <property type="match status" value="1"/>
</dbReference>
<keyword evidence="8" id="KW-1185">Reference proteome</keyword>
<dbReference type="AlphaFoldDB" id="A0AAD6HE61"/>
<proteinExistence type="predicted"/>
<evidence type="ECO:0000313" key="8">
    <source>
        <dbReference type="Proteomes" id="UP001215712"/>
    </source>
</evidence>
<reference evidence="7" key="2">
    <citation type="submission" date="2023-01" db="EMBL/GenBank/DDBJ databases">
        <authorList>
            <person name="Petersen C."/>
        </authorList>
    </citation>
    <scope>NUCLEOTIDE SEQUENCE</scope>
    <source>
        <strain evidence="7">IBT 17514</strain>
    </source>
</reference>
<dbReference type="EMBL" id="JAQJAN010000017">
    <property type="protein sequence ID" value="KAJ5709863.1"/>
    <property type="molecule type" value="Genomic_DNA"/>
</dbReference>
<protein>
    <submittedName>
        <fullName evidence="7">Uncharacterized protein</fullName>
    </submittedName>
</protein>
<evidence type="ECO:0000256" key="5">
    <source>
        <dbReference type="ARBA" id="ARBA00023242"/>
    </source>
</evidence>
<dbReference type="GO" id="GO:0000981">
    <property type="term" value="F:DNA-binding transcription factor activity, RNA polymerase II-specific"/>
    <property type="evidence" value="ECO:0007669"/>
    <property type="project" value="InterPro"/>
</dbReference>
<evidence type="ECO:0000256" key="6">
    <source>
        <dbReference type="SAM" id="MobiDB-lite"/>
    </source>
</evidence>
<gene>
    <name evidence="7" type="ORF">N7493_009455</name>
</gene>
<dbReference type="PANTHER" id="PTHR47338">
    <property type="entry name" value="ZN(II)2CYS6 TRANSCRIPTION FACTOR (EUROFUNG)-RELATED"/>
    <property type="match status" value="1"/>
</dbReference>
<dbReference type="InterPro" id="IPR050815">
    <property type="entry name" value="TF_fung"/>
</dbReference>
<name>A0AAD6HE61_9EURO</name>
<sequence>MLSKFALGLPAHLREETKNLLSRAYSSDLTGYINLHTLWHQSYCDLYRLMIPGIRESVTEEVQQQVPVEYADECRRRCLTHAIGLCKLWSDTLREGDLSRISDQAIGIYAYQCANVLVNLWDLDHDNTLKSSLQTITSFLNRLILIYPVVAEIQSEIKQLISSLDVVTDFYRTHTPQFLNQSLTSAWRSSLRQQGIQGGQTTSRFSLLEFLQNQNRSEDSASAEYTPATADPEPCPPTQIDHTEALNMGVLAPTADVSDISADFWSSTPLDMDFGSCETRVDPFYRTTSSKWGPPDTAASKALLETADNGNERLLRTHHRSLAPCPFVYETTESDGKKIWVVSVAPNIPMYDTHAAGREIHIHPEFLLPQLSQVYSGSRSDPLKHCINPRRFLCASDLEALHRFFPAAIGARVLISGFIIILFRDRKDVESSWLEGCVPSFGLLRLGYDIAVHYPNEAVLDSGNAVSKSPDHLDSITPLGLKLKFSDGSEGITVSTHPFVDVNTPVDHCSKETTLFSKVRSTFSRATALKMKECVKTGSAVDSPLGKGIWFAQEPRQTIEYNISIITGDHLPTISNPPRAPKIIDWGDYREALDGHFALAMDMNVRPNSSTEENRFDVFGSAQKVVVEGTEYLWDRRSRTQSAALLWRAMHDGAEMEGLSGSVLCLGELTDDYCRAVALKHFEIPICPQHFVCDHSARGDISWSSLEGGFLLPEEIRKAQILCDGDQSSSVPLDDQTWDIG</sequence>
<evidence type="ECO:0000313" key="7">
    <source>
        <dbReference type="EMBL" id="KAJ5709863.1"/>
    </source>
</evidence>
<keyword evidence="4" id="KW-0804">Transcription</keyword>
<keyword evidence="3" id="KW-0805">Transcription regulation</keyword>
<evidence type="ECO:0000256" key="1">
    <source>
        <dbReference type="ARBA" id="ARBA00004123"/>
    </source>
</evidence>
<evidence type="ECO:0000256" key="2">
    <source>
        <dbReference type="ARBA" id="ARBA00022723"/>
    </source>
</evidence>
<accession>A0AAD6HE61</accession>
<comment type="caution">
    <text evidence="7">The sequence shown here is derived from an EMBL/GenBank/DDBJ whole genome shotgun (WGS) entry which is preliminary data.</text>
</comment>
<evidence type="ECO:0000256" key="4">
    <source>
        <dbReference type="ARBA" id="ARBA00023163"/>
    </source>
</evidence>
<dbReference type="Proteomes" id="UP001215712">
    <property type="component" value="Unassembled WGS sequence"/>
</dbReference>
<keyword evidence="5" id="KW-0539">Nucleus</keyword>
<organism evidence="7 8">
    <name type="scientific">Penicillium malachiteum</name>
    <dbReference type="NCBI Taxonomy" id="1324776"/>
    <lineage>
        <taxon>Eukaryota</taxon>
        <taxon>Fungi</taxon>
        <taxon>Dikarya</taxon>
        <taxon>Ascomycota</taxon>
        <taxon>Pezizomycotina</taxon>
        <taxon>Eurotiomycetes</taxon>
        <taxon>Eurotiomycetidae</taxon>
        <taxon>Eurotiales</taxon>
        <taxon>Aspergillaceae</taxon>
        <taxon>Penicillium</taxon>
    </lineage>
</organism>
<reference evidence="7" key="1">
    <citation type="journal article" date="2023" name="IMA Fungus">
        <title>Comparative genomic study of the Penicillium genus elucidates a diverse pangenome and 15 lateral gene transfer events.</title>
        <authorList>
            <person name="Petersen C."/>
            <person name="Sorensen T."/>
            <person name="Nielsen M.R."/>
            <person name="Sondergaard T.E."/>
            <person name="Sorensen J.L."/>
            <person name="Fitzpatrick D.A."/>
            <person name="Frisvad J.C."/>
            <person name="Nielsen K.L."/>
        </authorList>
    </citation>
    <scope>NUCLEOTIDE SEQUENCE</scope>
    <source>
        <strain evidence="7">IBT 17514</strain>
    </source>
</reference>
<dbReference type="PANTHER" id="PTHR47338:SF7">
    <property type="entry name" value="ZN(II)2CYS6 TRANSCRIPTION FACTOR (EUROFUNG)"/>
    <property type="match status" value="1"/>
</dbReference>
<comment type="subcellular location">
    <subcellularLocation>
        <location evidence="1">Nucleus</location>
    </subcellularLocation>
</comment>
<dbReference type="GO" id="GO:0046872">
    <property type="term" value="F:metal ion binding"/>
    <property type="evidence" value="ECO:0007669"/>
    <property type="project" value="UniProtKB-KW"/>
</dbReference>
<evidence type="ECO:0000256" key="3">
    <source>
        <dbReference type="ARBA" id="ARBA00023015"/>
    </source>
</evidence>
<feature type="region of interest" description="Disordered" evidence="6">
    <location>
        <begin position="218"/>
        <end position="241"/>
    </location>
</feature>
<dbReference type="GO" id="GO:0005634">
    <property type="term" value="C:nucleus"/>
    <property type="evidence" value="ECO:0007669"/>
    <property type="project" value="UniProtKB-SubCell"/>
</dbReference>